<accession>A0AA41SNU3</accession>
<dbReference type="GO" id="GO:0005794">
    <property type="term" value="C:Golgi apparatus"/>
    <property type="evidence" value="ECO:0007669"/>
    <property type="project" value="TreeGrafter"/>
</dbReference>
<dbReference type="PANTHER" id="PTHR32285:SF208">
    <property type="entry name" value="PROTEIN TRICHOME BIREFRINGENCE-LIKE 2"/>
    <property type="match status" value="1"/>
</dbReference>
<dbReference type="AlphaFoldDB" id="A0AA41SNU3"/>
<name>A0AA41SNU3_PAPNU</name>
<evidence type="ECO:0000256" key="1">
    <source>
        <dbReference type="SAM" id="Phobius"/>
    </source>
</evidence>
<organism evidence="3 4">
    <name type="scientific">Papaver nudicaule</name>
    <name type="common">Iceland poppy</name>
    <dbReference type="NCBI Taxonomy" id="74823"/>
    <lineage>
        <taxon>Eukaryota</taxon>
        <taxon>Viridiplantae</taxon>
        <taxon>Streptophyta</taxon>
        <taxon>Embryophyta</taxon>
        <taxon>Tracheophyta</taxon>
        <taxon>Spermatophyta</taxon>
        <taxon>Magnoliopsida</taxon>
        <taxon>Ranunculales</taxon>
        <taxon>Papaveraceae</taxon>
        <taxon>Papaveroideae</taxon>
        <taxon>Papaver</taxon>
    </lineage>
</organism>
<evidence type="ECO:0000313" key="3">
    <source>
        <dbReference type="EMBL" id="MCL7037268.1"/>
    </source>
</evidence>
<protein>
    <recommendedName>
        <fullName evidence="2">Trichome birefringence-like N-terminal domain-containing protein</fullName>
    </recommendedName>
</protein>
<keyword evidence="1" id="KW-0812">Transmembrane</keyword>
<dbReference type="GO" id="GO:0016413">
    <property type="term" value="F:O-acetyltransferase activity"/>
    <property type="evidence" value="ECO:0007669"/>
    <property type="project" value="InterPro"/>
</dbReference>
<feature type="domain" description="Trichome birefringence-like N-terminal" evidence="2">
    <location>
        <begin position="158"/>
        <end position="207"/>
    </location>
</feature>
<evidence type="ECO:0000259" key="2">
    <source>
        <dbReference type="Pfam" id="PF14416"/>
    </source>
</evidence>
<dbReference type="InterPro" id="IPR029962">
    <property type="entry name" value="TBL"/>
</dbReference>
<keyword evidence="1" id="KW-0472">Membrane</keyword>
<feature type="non-terminal residue" evidence="3">
    <location>
        <position position="222"/>
    </location>
</feature>
<dbReference type="PANTHER" id="PTHR32285">
    <property type="entry name" value="PROTEIN TRICHOME BIREFRINGENCE-LIKE 9-RELATED"/>
    <property type="match status" value="1"/>
</dbReference>
<reference evidence="3" key="1">
    <citation type="submission" date="2022-03" db="EMBL/GenBank/DDBJ databases">
        <title>A functionally conserved STORR gene fusion in Papaver species that diverged 16.8 million years ago.</title>
        <authorList>
            <person name="Catania T."/>
        </authorList>
    </citation>
    <scope>NUCLEOTIDE SEQUENCE</scope>
    <source>
        <strain evidence="3">S-191538</strain>
    </source>
</reference>
<evidence type="ECO:0000313" key="4">
    <source>
        <dbReference type="Proteomes" id="UP001177140"/>
    </source>
</evidence>
<dbReference type="EMBL" id="JAJJMA010177095">
    <property type="protein sequence ID" value="MCL7037268.1"/>
    <property type="molecule type" value="Genomic_DNA"/>
</dbReference>
<sequence>MKKIRISESVCHLLGTASTSPTSSHDGLKRKGLLTSVFLGFGFVLGGSILVLTIISFMSPSISFPQNHLDIYYLKFAFPRWPNSPVQTSSSTISSTSNTQTQMYDDHTENSLNYTSSSIVVPIVHTRGAFVVTEDTSVPTSSSSNFSSDSNRIRSGGDCDVFEGEWVMVNDRKPYYPTGFCPYIQNQATNCYGNGRSDVEYLKWQWQWQAHPANAGCSKSIP</sequence>
<keyword evidence="1" id="KW-1133">Transmembrane helix</keyword>
<dbReference type="Pfam" id="PF14416">
    <property type="entry name" value="PMR5N"/>
    <property type="match status" value="1"/>
</dbReference>
<gene>
    <name evidence="3" type="ORF">MKW94_018146</name>
</gene>
<proteinExistence type="predicted"/>
<keyword evidence="4" id="KW-1185">Reference proteome</keyword>
<dbReference type="Proteomes" id="UP001177140">
    <property type="component" value="Unassembled WGS sequence"/>
</dbReference>
<comment type="caution">
    <text evidence="3">The sequence shown here is derived from an EMBL/GenBank/DDBJ whole genome shotgun (WGS) entry which is preliminary data.</text>
</comment>
<feature type="transmembrane region" description="Helical" evidence="1">
    <location>
        <begin position="33"/>
        <end position="58"/>
    </location>
</feature>
<dbReference type="InterPro" id="IPR025846">
    <property type="entry name" value="TBL_N"/>
</dbReference>